<dbReference type="AlphaFoldDB" id="A0AAV0MT67"/>
<keyword evidence="2" id="KW-1185">Reference proteome</keyword>
<evidence type="ECO:0000313" key="1">
    <source>
        <dbReference type="EMBL" id="CAI0449964.1"/>
    </source>
</evidence>
<gene>
    <name evidence="1" type="ORF">LITE_LOCUS30351</name>
</gene>
<name>A0AAV0MT67_9ROSI</name>
<reference evidence="1" key="1">
    <citation type="submission" date="2022-08" db="EMBL/GenBank/DDBJ databases">
        <authorList>
            <person name="Gutierrez-Valencia J."/>
        </authorList>
    </citation>
    <scope>NUCLEOTIDE SEQUENCE</scope>
</reference>
<accession>A0AAV0MT67</accession>
<proteinExistence type="predicted"/>
<protein>
    <submittedName>
        <fullName evidence="1">Uncharacterized protein</fullName>
    </submittedName>
</protein>
<sequence>MKQCEGLVNKTSMCCNYEAKGCYSSFLHPHKPELVFFSPVLSIDENAILCCDLGREEVRFFTKLEWQHDVHRLHVFQPRLSICFPLFSMDHVMKSSVYKDYIERAVAEATLNLVAEIILGKRSRIGEFVSRRWWLPRSPDFGHELDMLEAGLKCLRADVATIGKQRAELKQALLRETSELPRPPSGLSV</sequence>
<dbReference type="EMBL" id="CAMGYJ010000007">
    <property type="protein sequence ID" value="CAI0449964.1"/>
    <property type="molecule type" value="Genomic_DNA"/>
</dbReference>
<evidence type="ECO:0000313" key="2">
    <source>
        <dbReference type="Proteomes" id="UP001154282"/>
    </source>
</evidence>
<comment type="caution">
    <text evidence="1">The sequence shown here is derived from an EMBL/GenBank/DDBJ whole genome shotgun (WGS) entry which is preliminary data.</text>
</comment>
<dbReference type="Proteomes" id="UP001154282">
    <property type="component" value="Unassembled WGS sequence"/>
</dbReference>
<organism evidence="1 2">
    <name type="scientific">Linum tenue</name>
    <dbReference type="NCBI Taxonomy" id="586396"/>
    <lineage>
        <taxon>Eukaryota</taxon>
        <taxon>Viridiplantae</taxon>
        <taxon>Streptophyta</taxon>
        <taxon>Embryophyta</taxon>
        <taxon>Tracheophyta</taxon>
        <taxon>Spermatophyta</taxon>
        <taxon>Magnoliopsida</taxon>
        <taxon>eudicotyledons</taxon>
        <taxon>Gunneridae</taxon>
        <taxon>Pentapetalae</taxon>
        <taxon>rosids</taxon>
        <taxon>fabids</taxon>
        <taxon>Malpighiales</taxon>
        <taxon>Linaceae</taxon>
        <taxon>Linum</taxon>
    </lineage>
</organism>